<dbReference type="CDD" id="cd06550">
    <property type="entry name" value="TM_ABC_iron-siderophores_like"/>
    <property type="match status" value="1"/>
</dbReference>
<reference evidence="9 10" key="1">
    <citation type="journal article" date="2012" name="Proc. Natl. Acad. Sci. U.S.A.">
        <title>Genome streamlining and chemical defense in a coral reef symbiosis.</title>
        <authorList>
            <person name="Kwan J.C."/>
            <person name="Donia M.S."/>
            <person name="Han A.W."/>
            <person name="Hirose E."/>
            <person name="Haygood M.G."/>
            <person name="Schmidt E.W."/>
        </authorList>
    </citation>
    <scope>NUCLEOTIDE SEQUENCE [LARGE SCALE GENOMIC DNA]</scope>
    <source>
        <strain evidence="9 10">L2</strain>
    </source>
</reference>
<dbReference type="PANTHER" id="PTHR30472:SF25">
    <property type="entry name" value="ABC TRANSPORTER PERMEASE PROTEIN MJ0876-RELATED"/>
    <property type="match status" value="1"/>
</dbReference>
<keyword evidence="3" id="KW-0813">Transport</keyword>
<evidence type="ECO:0000256" key="4">
    <source>
        <dbReference type="ARBA" id="ARBA00022475"/>
    </source>
</evidence>
<dbReference type="RefSeq" id="WP_015088705.1">
    <property type="nucleotide sequence ID" value="NC_019566.1"/>
</dbReference>
<dbReference type="EMBL" id="CP003539">
    <property type="protein sequence ID" value="AFX99207.1"/>
    <property type="molecule type" value="Genomic_DNA"/>
</dbReference>
<evidence type="ECO:0000313" key="9">
    <source>
        <dbReference type="EMBL" id="AFX99207.1"/>
    </source>
</evidence>
<comment type="subcellular location">
    <subcellularLocation>
        <location evidence="1">Cell membrane</location>
        <topology evidence="1">Multi-pass membrane protein</topology>
    </subcellularLocation>
</comment>
<comment type="similarity">
    <text evidence="2">Belongs to the binding-protein-dependent transport system permease family. FecCD subfamily.</text>
</comment>
<evidence type="ECO:0000256" key="8">
    <source>
        <dbReference type="SAM" id="Phobius"/>
    </source>
</evidence>
<feature type="transmembrane region" description="Helical" evidence="8">
    <location>
        <begin position="146"/>
        <end position="171"/>
    </location>
</feature>
<dbReference type="GO" id="GO:0022857">
    <property type="term" value="F:transmembrane transporter activity"/>
    <property type="evidence" value="ECO:0007669"/>
    <property type="project" value="InterPro"/>
</dbReference>
<feature type="transmembrane region" description="Helical" evidence="8">
    <location>
        <begin position="93"/>
        <end position="111"/>
    </location>
</feature>
<keyword evidence="10" id="KW-1185">Reference proteome</keyword>
<evidence type="ECO:0000256" key="2">
    <source>
        <dbReference type="ARBA" id="ARBA00007935"/>
    </source>
</evidence>
<feature type="transmembrane region" description="Helical" evidence="8">
    <location>
        <begin position="37"/>
        <end position="57"/>
    </location>
</feature>
<dbReference type="FunFam" id="1.10.3470.10:FF:000001">
    <property type="entry name" value="Vitamin B12 ABC transporter permease BtuC"/>
    <property type="match status" value="1"/>
</dbReference>
<gene>
    <name evidence="9" type="ORF">A1OE_1028</name>
</gene>
<dbReference type="OrthoDB" id="9811975at2"/>
<dbReference type="InterPro" id="IPR000522">
    <property type="entry name" value="ABC_transptr_permease_BtuC"/>
</dbReference>
<proteinExistence type="inferred from homology"/>
<dbReference type="Gene3D" id="1.10.3470.10">
    <property type="entry name" value="ABC transporter involved in vitamin B12 uptake, BtuC"/>
    <property type="match status" value="1"/>
</dbReference>
<dbReference type="PANTHER" id="PTHR30472">
    <property type="entry name" value="FERRIC ENTEROBACTIN TRANSPORT SYSTEM PERMEASE PROTEIN"/>
    <property type="match status" value="1"/>
</dbReference>
<accession>K7YNT4</accession>
<feature type="transmembrane region" description="Helical" evidence="8">
    <location>
        <begin position="12"/>
        <end position="31"/>
    </location>
</feature>
<dbReference type="SUPFAM" id="SSF81345">
    <property type="entry name" value="ABC transporter involved in vitamin B12 uptake, BtuC"/>
    <property type="match status" value="1"/>
</dbReference>
<keyword evidence="5 8" id="KW-0812">Transmembrane</keyword>
<evidence type="ECO:0000256" key="1">
    <source>
        <dbReference type="ARBA" id="ARBA00004651"/>
    </source>
</evidence>
<dbReference type="AlphaFoldDB" id="K7YNT4"/>
<protein>
    <submittedName>
        <fullName evidence="9">FecCD transport family protein</fullName>
    </submittedName>
</protein>
<sequence length="337" mass="35595">MIQLREISDRVLLTILTIILAAIAIISLCLGPTKITILEILFALFGRGTTVQNIIILELRLPRVLLGIMFGGMLGFSGAALQGLLRNPLADPSLIGVTAAASLGAVIAIGFGMAAISVIIIPLAAIISATLATMLLFIIATRNDNLLVLILTGISISSLSTALTSLAFNLAPDPMTLRDMIFWLLGSLENRTTADLMISTPFVLLGWIIMATVGRSLDAMSLGEETVKSLGINVKLLSWRIILGVSISVGAMVAVCGAVGFVGLVVPHILRPFVGYQPGRLLIASALGGAILITLADLLTRLPNEGNPIQLGVVTSLIGSPIFIWIIQRYQVNNDTK</sequence>
<dbReference type="KEGG" id="thal:A1OE_1028"/>
<organism evidence="9 10">
    <name type="scientific">Candidatus Endolissoclinum faulkneri L2</name>
    <dbReference type="NCBI Taxonomy" id="1193729"/>
    <lineage>
        <taxon>Bacteria</taxon>
        <taxon>Pseudomonadati</taxon>
        <taxon>Pseudomonadota</taxon>
        <taxon>Alphaproteobacteria</taxon>
        <taxon>Rhodospirillales</taxon>
        <taxon>Rhodospirillaceae</taxon>
        <taxon>Candidatus Endolissoclinum</taxon>
    </lineage>
</organism>
<keyword evidence="4" id="KW-1003">Cell membrane</keyword>
<dbReference type="PATRIC" id="fig|1193729.4.peg.561"/>
<feature type="transmembrane region" description="Helical" evidence="8">
    <location>
        <begin position="118"/>
        <end position="140"/>
    </location>
</feature>
<dbReference type="InterPro" id="IPR037294">
    <property type="entry name" value="ABC_BtuC-like"/>
</dbReference>
<name>K7YNT4_9PROT</name>
<evidence type="ECO:0000256" key="5">
    <source>
        <dbReference type="ARBA" id="ARBA00022692"/>
    </source>
</evidence>
<dbReference type="Proteomes" id="UP000010077">
    <property type="component" value="Chromosome"/>
</dbReference>
<feature type="transmembrane region" description="Helical" evidence="8">
    <location>
        <begin position="308"/>
        <end position="327"/>
    </location>
</feature>
<feature type="transmembrane region" description="Helical" evidence="8">
    <location>
        <begin position="278"/>
        <end position="296"/>
    </location>
</feature>
<dbReference type="eggNOG" id="COG0609">
    <property type="taxonomic scope" value="Bacteria"/>
</dbReference>
<dbReference type="GO" id="GO:0005886">
    <property type="term" value="C:plasma membrane"/>
    <property type="evidence" value="ECO:0007669"/>
    <property type="project" value="UniProtKB-SubCell"/>
</dbReference>
<keyword evidence="7 8" id="KW-0472">Membrane</keyword>
<dbReference type="HOGENOM" id="CLU_013016_0_3_5"/>
<feature type="transmembrane region" description="Helical" evidence="8">
    <location>
        <begin position="64"/>
        <end position="81"/>
    </location>
</feature>
<evidence type="ECO:0000256" key="3">
    <source>
        <dbReference type="ARBA" id="ARBA00022448"/>
    </source>
</evidence>
<evidence type="ECO:0000256" key="7">
    <source>
        <dbReference type="ARBA" id="ARBA00023136"/>
    </source>
</evidence>
<feature type="transmembrane region" description="Helical" evidence="8">
    <location>
        <begin position="192"/>
        <end position="217"/>
    </location>
</feature>
<dbReference type="GO" id="GO:0033214">
    <property type="term" value="P:siderophore-iron import into cell"/>
    <property type="evidence" value="ECO:0007669"/>
    <property type="project" value="TreeGrafter"/>
</dbReference>
<evidence type="ECO:0000313" key="10">
    <source>
        <dbReference type="Proteomes" id="UP000010077"/>
    </source>
</evidence>
<dbReference type="STRING" id="1193729.A1OE_1028"/>
<keyword evidence="6 8" id="KW-1133">Transmembrane helix</keyword>
<feature type="transmembrane region" description="Helical" evidence="8">
    <location>
        <begin position="237"/>
        <end position="266"/>
    </location>
</feature>
<evidence type="ECO:0000256" key="6">
    <source>
        <dbReference type="ARBA" id="ARBA00022989"/>
    </source>
</evidence>
<dbReference type="Pfam" id="PF01032">
    <property type="entry name" value="FecCD"/>
    <property type="match status" value="1"/>
</dbReference>